<dbReference type="GO" id="GO:0015297">
    <property type="term" value="F:antiporter activity"/>
    <property type="evidence" value="ECO:0007669"/>
    <property type="project" value="InterPro"/>
</dbReference>
<dbReference type="InterPro" id="IPR048279">
    <property type="entry name" value="MdtK-like"/>
</dbReference>
<dbReference type="RefSeq" id="WP_163943120.1">
    <property type="nucleotide sequence ID" value="NZ_JAAIKC010000001.1"/>
</dbReference>
<evidence type="ECO:0000256" key="6">
    <source>
        <dbReference type="ARBA" id="ARBA00023136"/>
    </source>
</evidence>
<keyword evidence="2" id="KW-0813">Transport</keyword>
<evidence type="ECO:0000256" key="1">
    <source>
        <dbReference type="ARBA" id="ARBA00004651"/>
    </source>
</evidence>
<protein>
    <submittedName>
        <fullName evidence="8">MATE family efflux transporter</fullName>
    </submittedName>
</protein>
<dbReference type="GO" id="GO:0005886">
    <property type="term" value="C:plasma membrane"/>
    <property type="evidence" value="ECO:0007669"/>
    <property type="project" value="UniProtKB-SubCell"/>
</dbReference>
<proteinExistence type="predicted"/>
<organism evidence="8">
    <name type="scientific">Paenibacillus sp. SYP-B3998</name>
    <dbReference type="NCBI Taxonomy" id="2678564"/>
    <lineage>
        <taxon>Bacteria</taxon>
        <taxon>Bacillati</taxon>
        <taxon>Bacillota</taxon>
        <taxon>Bacilli</taxon>
        <taxon>Bacillales</taxon>
        <taxon>Paenibacillaceae</taxon>
        <taxon>Paenibacillus</taxon>
    </lineage>
</organism>
<dbReference type="PIRSF" id="PIRSF006603">
    <property type="entry name" value="DinF"/>
    <property type="match status" value="1"/>
</dbReference>
<feature type="transmembrane region" description="Helical" evidence="7">
    <location>
        <begin position="288"/>
        <end position="311"/>
    </location>
</feature>
<evidence type="ECO:0000256" key="7">
    <source>
        <dbReference type="SAM" id="Phobius"/>
    </source>
</evidence>
<evidence type="ECO:0000256" key="4">
    <source>
        <dbReference type="ARBA" id="ARBA00022692"/>
    </source>
</evidence>
<feature type="transmembrane region" description="Helical" evidence="7">
    <location>
        <begin position="323"/>
        <end position="341"/>
    </location>
</feature>
<feature type="transmembrane region" description="Helical" evidence="7">
    <location>
        <begin position="417"/>
        <end position="439"/>
    </location>
</feature>
<evidence type="ECO:0000256" key="2">
    <source>
        <dbReference type="ARBA" id="ARBA00022448"/>
    </source>
</evidence>
<feature type="transmembrane region" description="Helical" evidence="7">
    <location>
        <begin position="195"/>
        <end position="219"/>
    </location>
</feature>
<keyword evidence="6 7" id="KW-0472">Membrane</keyword>
<dbReference type="EMBL" id="JAAIKC010000001">
    <property type="protein sequence ID" value="NEW05791.1"/>
    <property type="molecule type" value="Genomic_DNA"/>
</dbReference>
<dbReference type="AlphaFoldDB" id="A0A6G3ZW41"/>
<dbReference type="Pfam" id="PF01554">
    <property type="entry name" value="MatE"/>
    <property type="match status" value="2"/>
</dbReference>
<dbReference type="CDD" id="cd13134">
    <property type="entry name" value="MATE_like_8"/>
    <property type="match status" value="1"/>
</dbReference>
<keyword evidence="5 7" id="KW-1133">Transmembrane helix</keyword>
<evidence type="ECO:0000256" key="5">
    <source>
        <dbReference type="ARBA" id="ARBA00022989"/>
    </source>
</evidence>
<evidence type="ECO:0000256" key="3">
    <source>
        <dbReference type="ARBA" id="ARBA00022475"/>
    </source>
</evidence>
<feature type="transmembrane region" description="Helical" evidence="7">
    <location>
        <begin position="167"/>
        <end position="189"/>
    </location>
</feature>
<dbReference type="InterPro" id="IPR002528">
    <property type="entry name" value="MATE_fam"/>
</dbReference>
<feature type="transmembrane region" description="Helical" evidence="7">
    <location>
        <begin position="353"/>
        <end position="370"/>
    </location>
</feature>
<sequence length="463" mass="50739">MKDANVGESIPTWKKLSLFAVTWPIFVDSVLRMMLGTADVFMLSRISDQVTGAVGLANEIIVFCILMFGFVGIGMSVAVAQYLGAGRAKEASRISALAITINLVFGVIISIILVMFGESLMRLMNLAPEQIEIAKRYLNIIGAFIWIEALSYAISSVLRSNGQTRDVMFVTLGVNLVHVAGNFLLIFGHLGFPEWGVTGAAVSTVGSRFIGLVVLMIILNRRIPVPIRLKDYVTFDSRKMKQILSIGLPSAGEHLSWQSQHMMMVSFINIIGKTALSTHVYVMNVSNYFMALAMAIGMGTEIIIGHMVGAGEMKAAYHKLLKSLRISFLVTIAVVGVASIFRKDLLGLFTDNPEIIAIGSSILLLSVILEPGRTFNLVVINSLRAAGDAKFPVLMGIISMWGVAVPLAYWLGIRLELGLLGVWLAFTVDEWLRGLMMLLRWRSRAWERKALVRPITGSIAENS</sequence>
<feature type="transmembrane region" description="Helical" evidence="7">
    <location>
        <begin position="96"/>
        <end position="117"/>
    </location>
</feature>
<comment type="caution">
    <text evidence="8">The sequence shown here is derived from an EMBL/GenBank/DDBJ whole genome shotgun (WGS) entry which is preliminary data.</text>
</comment>
<feature type="transmembrane region" description="Helical" evidence="7">
    <location>
        <begin position="137"/>
        <end position="155"/>
    </location>
</feature>
<reference evidence="8" key="1">
    <citation type="submission" date="2020-02" db="EMBL/GenBank/DDBJ databases">
        <authorList>
            <person name="Shen X.-R."/>
            <person name="Zhang Y.-X."/>
        </authorList>
    </citation>
    <scope>NUCLEOTIDE SEQUENCE</scope>
    <source>
        <strain evidence="8">SYP-B3998</strain>
    </source>
</reference>
<evidence type="ECO:0000313" key="8">
    <source>
        <dbReference type="EMBL" id="NEW05791.1"/>
    </source>
</evidence>
<dbReference type="GO" id="GO:0042910">
    <property type="term" value="F:xenobiotic transmembrane transporter activity"/>
    <property type="evidence" value="ECO:0007669"/>
    <property type="project" value="InterPro"/>
</dbReference>
<feature type="transmembrane region" description="Helical" evidence="7">
    <location>
        <begin position="60"/>
        <end position="84"/>
    </location>
</feature>
<keyword evidence="4 7" id="KW-0812">Transmembrane</keyword>
<dbReference type="PANTHER" id="PTHR42925:SF1">
    <property type="entry name" value="VIRULENCE FACTOR MVIN"/>
    <property type="match status" value="1"/>
</dbReference>
<name>A0A6G3ZW41_9BACL</name>
<feature type="transmembrane region" description="Helical" evidence="7">
    <location>
        <begin position="391"/>
        <end position="411"/>
    </location>
</feature>
<keyword evidence="3" id="KW-1003">Cell membrane</keyword>
<feature type="transmembrane region" description="Helical" evidence="7">
    <location>
        <begin position="16"/>
        <end position="35"/>
    </location>
</feature>
<dbReference type="PANTHER" id="PTHR42925">
    <property type="entry name" value="MULTIDRUG AND TOXIN EFFLUX PROTEIN MATE FAMILY"/>
    <property type="match status" value="1"/>
</dbReference>
<comment type="subcellular location">
    <subcellularLocation>
        <location evidence="1">Cell membrane</location>
        <topology evidence="1">Multi-pass membrane protein</topology>
    </subcellularLocation>
</comment>
<accession>A0A6G3ZW41</accession>
<gene>
    <name evidence="8" type="ORF">GK047_07135</name>
</gene>
<dbReference type="InterPro" id="IPR047135">
    <property type="entry name" value="YsiQ"/>
</dbReference>
<feature type="transmembrane region" description="Helical" evidence="7">
    <location>
        <begin position="262"/>
        <end position="282"/>
    </location>
</feature>
<dbReference type="NCBIfam" id="TIGR00797">
    <property type="entry name" value="matE"/>
    <property type="match status" value="1"/>
</dbReference>